<comment type="caution">
    <text evidence="1">The sequence shown here is derived from an EMBL/GenBank/DDBJ whole genome shotgun (WGS) entry which is preliminary data.</text>
</comment>
<name>A0AAD5QHL8_PARTN</name>
<sequence length="61" mass="7108">MSVKTAANMAYYHFLLRMGKKKEWRAKKLSGGDFNDKLSIGENFAREQQQVLFMRCDSNFA</sequence>
<accession>A0AAD5QHL8</accession>
<organism evidence="1 2">
    <name type="scientific">Parelaphostrongylus tenuis</name>
    <name type="common">Meningeal worm</name>
    <dbReference type="NCBI Taxonomy" id="148309"/>
    <lineage>
        <taxon>Eukaryota</taxon>
        <taxon>Metazoa</taxon>
        <taxon>Ecdysozoa</taxon>
        <taxon>Nematoda</taxon>
        <taxon>Chromadorea</taxon>
        <taxon>Rhabditida</taxon>
        <taxon>Rhabditina</taxon>
        <taxon>Rhabditomorpha</taxon>
        <taxon>Strongyloidea</taxon>
        <taxon>Metastrongylidae</taxon>
        <taxon>Parelaphostrongylus</taxon>
    </lineage>
</organism>
<reference evidence="1" key="1">
    <citation type="submission" date="2021-06" db="EMBL/GenBank/DDBJ databases">
        <title>Parelaphostrongylus tenuis whole genome reference sequence.</title>
        <authorList>
            <person name="Garwood T.J."/>
            <person name="Larsen P.A."/>
            <person name="Fountain-Jones N.M."/>
            <person name="Garbe J.R."/>
            <person name="Macchietto M.G."/>
            <person name="Kania S.A."/>
            <person name="Gerhold R.W."/>
            <person name="Richards J.E."/>
            <person name="Wolf T.M."/>
        </authorList>
    </citation>
    <scope>NUCLEOTIDE SEQUENCE</scope>
    <source>
        <strain evidence="1">MNPRO001-30</strain>
        <tissue evidence="1">Meninges</tissue>
    </source>
</reference>
<gene>
    <name evidence="1" type="ORF">KIN20_003801</name>
</gene>
<keyword evidence="2" id="KW-1185">Reference proteome</keyword>
<evidence type="ECO:0000313" key="1">
    <source>
        <dbReference type="EMBL" id="KAJ1348490.1"/>
    </source>
</evidence>
<evidence type="ECO:0000313" key="2">
    <source>
        <dbReference type="Proteomes" id="UP001196413"/>
    </source>
</evidence>
<dbReference type="EMBL" id="JAHQIW010000514">
    <property type="protein sequence ID" value="KAJ1348490.1"/>
    <property type="molecule type" value="Genomic_DNA"/>
</dbReference>
<dbReference type="AlphaFoldDB" id="A0AAD5QHL8"/>
<dbReference type="Proteomes" id="UP001196413">
    <property type="component" value="Unassembled WGS sequence"/>
</dbReference>
<protein>
    <submittedName>
        <fullName evidence="1">Uncharacterized protein</fullName>
    </submittedName>
</protein>
<proteinExistence type="predicted"/>